<dbReference type="EMBL" id="LFZW01000001">
    <property type="protein sequence ID" value="KMY49228.1"/>
    <property type="molecule type" value="Genomic_DNA"/>
</dbReference>
<dbReference type="STRING" id="1679170.AC625_06580"/>
<protein>
    <recommendedName>
        <fullName evidence="2">DUF7210 domain-containing protein</fullName>
    </recommendedName>
</protein>
<feature type="region of interest" description="Disordered" evidence="1">
    <location>
        <begin position="1"/>
        <end position="32"/>
    </location>
</feature>
<comment type="caution">
    <text evidence="3">The sequence shown here is derived from an EMBL/GenBank/DDBJ whole genome shotgun (WGS) entry which is preliminary data.</text>
</comment>
<organism evidence="3 4">
    <name type="scientific">Peribacillus loiseleuriae</name>
    <dbReference type="NCBI Taxonomy" id="1679170"/>
    <lineage>
        <taxon>Bacteria</taxon>
        <taxon>Bacillati</taxon>
        <taxon>Bacillota</taxon>
        <taxon>Bacilli</taxon>
        <taxon>Bacillales</taxon>
        <taxon>Bacillaceae</taxon>
        <taxon>Peribacillus</taxon>
    </lineage>
</organism>
<sequence>MSKNDEKATSLEDVDNEITEDEQKTETPKKGKTVKVTLKSNIKYGEERYKKGEKIEILKSEHDTFLKGGLIDEG</sequence>
<gene>
    <name evidence="3" type="ORF">AC625_06580</name>
</gene>
<feature type="compositionally biased region" description="Basic and acidic residues" evidence="1">
    <location>
        <begin position="1"/>
        <end position="10"/>
    </location>
</feature>
<feature type="domain" description="DUF7210" evidence="2">
    <location>
        <begin position="34"/>
        <end position="69"/>
    </location>
</feature>
<proteinExistence type="predicted"/>
<evidence type="ECO:0000313" key="3">
    <source>
        <dbReference type="EMBL" id="KMY49228.1"/>
    </source>
</evidence>
<name>A0A0K9GRG9_9BACI</name>
<accession>A0A0K9GRG9</accession>
<reference evidence="4" key="1">
    <citation type="submission" date="2015-07" db="EMBL/GenBank/DDBJ databases">
        <title>Genome sequencing project for genomic taxonomy and phylogenomics of Bacillus-like bacteria.</title>
        <authorList>
            <person name="Liu B."/>
            <person name="Wang J."/>
            <person name="Zhu Y."/>
            <person name="Liu G."/>
            <person name="Chen Q."/>
            <person name="Chen Z."/>
            <person name="Lan J."/>
            <person name="Che J."/>
            <person name="Ge C."/>
            <person name="Shi H."/>
            <person name="Pan Z."/>
            <person name="Liu X."/>
        </authorList>
    </citation>
    <scope>NUCLEOTIDE SEQUENCE [LARGE SCALE GENOMIC DNA]</scope>
    <source>
        <strain evidence="4">FJAT-27997</strain>
    </source>
</reference>
<dbReference type="Pfam" id="PF23843">
    <property type="entry name" value="DUF7210"/>
    <property type="match status" value="1"/>
</dbReference>
<evidence type="ECO:0000259" key="2">
    <source>
        <dbReference type="Pfam" id="PF23843"/>
    </source>
</evidence>
<evidence type="ECO:0000256" key="1">
    <source>
        <dbReference type="SAM" id="MobiDB-lite"/>
    </source>
</evidence>
<dbReference type="PATRIC" id="fig|1679170.3.peg.1416"/>
<dbReference type="Proteomes" id="UP000037146">
    <property type="component" value="Unassembled WGS sequence"/>
</dbReference>
<dbReference type="AlphaFoldDB" id="A0A0K9GRG9"/>
<dbReference type="RefSeq" id="WP_049680561.1">
    <property type="nucleotide sequence ID" value="NZ_LFZW01000001.1"/>
</dbReference>
<dbReference type="InterPro" id="IPR055634">
    <property type="entry name" value="DUF7210"/>
</dbReference>
<keyword evidence="4" id="KW-1185">Reference proteome</keyword>
<evidence type="ECO:0000313" key="4">
    <source>
        <dbReference type="Proteomes" id="UP000037146"/>
    </source>
</evidence>